<organism evidence="4 5">
    <name type="scientific">Natronospira proteinivora</name>
    <dbReference type="NCBI Taxonomy" id="1807133"/>
    <lineage>
        <taxon>Bacteria</taxon>
        <taxon>Pseudomonadati</taxon>
        <taxon>Pseudomonadota</taxon>
        <taxon>Gammaproteobacteria</taxon>
        <taxon>Natronospirales</taxon>
        <taxon>Natronospiraceae</taxon>
        <taxon>Natronospira</taxon>
    </lineage>
</organism>
<evidence type="ECO:0000256" key="1">
    <source>
        <dbReference type="ARBA" id="ARBA00022729"/>
    </source>
</evidence>
<evidence type="ECO:0000256" key="2">
    <source>
        <dbReference type="SAM" id="SignalP"/>
    </source>
</evidence>
<keyword evidence="5" id="KW-1185">Reference proteome</keyword>
<feature type="signal peptide" evidence="2">
    <location>
        <begin position="1"/>
        <end position="17"/>
    </location>
</feature>
<dbReference type="Pfam" id="PF13505">
    <property type="entry name" value="OMP_b-brl"/>
    <property type="match status" value="1"/>
</dbReference>
<feature type="chain" id="PRO_5045484376" description="Outer membrane protein beta-barrel domain-containing protein" evidence="2">
    <location>
        <begin position="18"/>
        <end position="184"/>
    </location>
</feature>
<dbReference type="RefSeq" id="WP_253450041.1">
    <property type="nucleotide sequence ID" value="NZ_JALJYF010000002.1"/>
</dbReference>
<protein>
    <recommendedName>
        <fullName evidence="3">Outer membrane protein beta-barrel domain-containing protein</fullName>
    </recommendedName>
</protein>
<accession>A0ABT1GAD5</accession>
<sequence length="184" mass="20108">MRRLSAFLLLFALPGLAVGQAWDQPQWYAAFELGNSDLDSEESSFQIDDSDTSFGLRFGYRVNSHVSIVGGYMDLGRFDTELLADVDEEITVVGERSSTATAWTAQAELGWEFVGFLHANVGVGVARWRLDLPAADGNDTQDTAPMVRLGLGMDVGGNTRLDLFAQHIARLEANTAGIGLRFDF</sequence>
<dbReference type="SUPFAM" id="SSF56925">
    <property type="entry name" value="OMPA-like"/>
    <property type="match status" value="1"/>
</dbReference>
<evidence type="ECO:0000313" key="5">
    <source>
        <dbReference type="Proteomes" id="UP001523550"/>
    </source>
</evidence>
<keyword evidence="1 2" id="KW-0732">Signal</keyword>
<dbReference type="InterPro" id="IPR027385">
    <property type="entry name" value="Beta-barrel_OMP"/>
</dbReference>
<evidence type="ECO:0000313" key="4">
    <source>
        <dbReference type="EMBL" id="MCP1728259.1"/>
    </source>
</evidence>
<dbReference type="Gene3D" id="2.40.160.20">
    <property type="match status" value="1"/>
</dbReference>
<evidence type="ECO:0000259" key="3">
    <source>
        <dbReference type="Pfam" id="PF13505"/>
    </source>
</evidence>
<comment type="caution">
    <text evidence="4">The sequence shown here is derived from an EMBL/GenBank/DDBJ whole genome shotgun (WGS) entry which is preliminary data.</text>
</comment>
<dbReference type="Proteomes" id="UP001523550">
    <property type="component" value="Unassembled WGS sequence"/>
</dbReference>
<dbReference type="InterPro" id="IPR011250">
    <property type="entry name" value="OMP/PagP_B-barrel"/>
</dbReference>
<name>A0ABT1GAD5_9GAMM</name>
<dbReference type="EMBL" id="JALJYF010000002">
    <property type="protein sequence ID" value="MCP1728259.1"/>
    <property type="molecule type" value="Genomic_DNA"/>
</dbReference>
<feature type="domain" description="Outer membrane protein beta-barrel" evidence="3">
    <location>
        <begin position="6"/>
        <end position="183"/>
    </location>
</feature>
<gene>
    <name evidence="4" type="ORF">J2T60_002259</name>
</gene>
<proteinExistence type="predicted"/>
<reference evidence="4 5" key="1">
    <citation type="submission" date="2022-03" db="EMBL/GenBank/DDBJ databases">
        <title>Genomic Encyclopedia of Type Strains, Phase III (KMG-III): the genomes of soil and plant-associated and newly described type strains.</title>
        <authorList>
            <person name="Whitman W."/>
        </authorList>
    </citation>
    <scope>NUCLEOTIDE SEQUENCE [LARGE SCALE GENOMIC DNA]</scope>
    <source>
        <strain evidence="4 5">BSker1</strain>
    </source>
</reference>